<comment type="caution">
    <text evidence="2">The sequence shown here is derived from an EMBL/GenBank/DDBJ whole genome shotgun (WGS) entry which is preliminary data.</text>
</comment>
<sequence length="88" mass="9911">MLPKHIKARTLILMLTNFLIKRLIPMVQKKLKRLIFPLILLNLVIFSTFPSGIAVSLNEVPKISNAPMSNVVIDGVINASEWADADWE</sequence>
<name>A0A0F9NFX8_9ZZZZ</name>
<accession>A0A0F9NFX8</accession>
<keyword evidence="1" id="KW-0472">Membrane</keyword>
<organism evidence="2">
    <name type="scientific">marine sediment metagenome</name>
    <dbReference type="NCBI Taxonomy" id="412755"/>
    <lineage>
        <taxon>unclassified sequences</taxon>
        <taxon>metagenomes</taxon>
        <taxon>ecological metagenomes</taxon>
    </lineage>
</organism>
<reference evidence="2" key="1">
    <citation type="journal article" date="2015" name="Nature">
        <title>Complex archaea that bridge the gap between prokaryotes and eukaryotes.</title>
        <authorList>
            <person name="Spang A."/>
            <person name="Saw J.H."/>
            <person name="Jorgensen S.L."/>
            <person name="Zaremba-Niedzwiedzka K."/>
            <person name="Martijn J."/>
            <person name="Lind A.E."/>
            <person name="van Eijk R."/>
            <person name="Schleper C."/>
            <person name="Guy L."/>
            <person name="Ettema T.J."/>
        </authorList>
    </citation>
    <scope>NUCLEOTIDE SEQUENCE</scope>
</reference>
<evidence type="ECO:0000256" key="1">
    <source>
        <dbReference type="SAM" id="Phobius"/>
    </source>
</evidence>
<dbReference type="EMBL" id="LAZR01007071">
    <property type="protein sequence ID" value="KKM87660.1"/>
    <property type="molecule type" value="Genomic_DNA"/>
</dbReference>
<feature type="transmembrane region" description="Helical" evidence="1">
    <location>
        <begin position="36"/>
        <end position="57"/>
    </location>
</feature>
<evidence type="ECO:0000313" key="2">
    <source>
        <dbReference type="EMBL" id="KKM87660.1"/>
    </source>
</evidence>
<feature type="non-terminal residue" evidence="2">
    <location>
        <position position="88"/>
    </location>
</feature>
<dbReference type="AlphaFoldDB" id="A0A0F9NFX8"/>
<keyword evidence="1" id="KW-0812">Transmembrane</keyword>
<proteinExistence type="predicted"/>
<keyword evidence="1" id="KW-1133">Transmembrane helix</keyword>
<gene>
    <name evidence="2" type="ORF">LCGC14_1266620</name>
</gene>
<protein>
    <submittedName>
        <fullName evidence="2">Uncharacterized protein</fullName>
    </submittedName>
</protein>